<sequence>MRHDIVILGSFVVDLMGRADHLPKPGETVKGSMFKLGPGGKGSNQGVAANRAGANVTMITKIGDDLFGKVATDFFEEEGMDTSYVFEDKEIETGTALILVDENTSQNSILVTSGACGNIKDEEILKCEDKIKGAKVFLTQLETNLEAVESAVDIAKKNNITTVLNPAPIQPISDELLSKIDIITPNEVEASILTGVEITDMDDAKKAADVFIEKGVNNVIITMGSQGVYVRCNGEERIIPRYEVDAIDTTGAGDAFNGGFVTALGEDKGIFEAAEFGNAVGALSVTKIGTAPAMPTRDAINNFIINNTRN</sequence>
<feature type="binding site" evidence="12">
    <location>
        <position position="250"/>
    </location>
    <ligand>
        <name>K(+)</name>
        <dbReference type="ChEBI" id="CHEBI:29103"/>
    </ligand>
</feature>
<dbReference type="Pfam" id="PF00294">
    <property type="entry name" value="PfkB"/>
    <property type="match status" value="1"/>
</dbReference>
<evidence type="ECO:0000313" key="14">
    <source>
        <dbReference type="EMBL" id="QUH28733.1"/>
    </source>
</evidence>
<feature type="binding site" evidence="12">
    <location>
        <begin position="40"/>
        <end position="44"/>
    </location>
    <ligand>
        <name>substrate</name>
    </ligand>
</feature>
<dbReference type="GO" id="GO:0005524">
    <property type="term" value="F:ATP binding"/>
    <property type="evidence" value="ECO:0007669"/>
    <property type="project" value="UniProtKB-UniRule"/>
</dbReference>
<feature type="binding site" evidence="12">
    <location>
        <position position="287"/>
    </location>
    <ligand>
        <name>K(+)</name>
        <dbReference type="ChEBI" id="CHEBI:29103"/>
    </ligand>
</feature>
<feature type="binding site" evidence="12">
    <location>
        <position position="248"/>
    </location>
    <ligand>
        <name>K(+)</name>
        <dbReference type="ChEBI" id="CHEBI:29103"/>
    </ligand>
</feature>
<comment type="pathway">
    <text evidence="12">Carbohydrate metabolism; D-ribose degradation; D-ribose 5-phosphate from beta-D-ribopyranose: step 2/2.</text>
</comment>
<feature type="binding site" evidence="12">
    <location>
        <begin position="253"/>
        <end position="254"/>
    </location>
    <ligand>
        <name>ATP</name>
        <dbReference type="ChEBI" id="CHEBI:30616"/>
    </ligand>
</feature>
<organism evidence="14 15">
    <name type="scientific">Vallitalea guaymasensis</name>
    <dbReference type="NCBI Taxonomy" id="1185412"/>
    <lineage>
        <taxon>Bacteria</taxon>
        <taxon>Bacillati</taxon>
        <taxon>Bacillota</taxon>
        <taxon>Clostridia</taxon>
        <taxon>Lachnospirales</taxon>
        <taxon>Vallitaleaceae</taxon>
        <taxon>Vallitalea</taxon>
    </lineage>
</organism>
<protein>
    <recommendedName>
        <fullName evidence="3 12">Ribokinase</fullName>
        <shortName evidence="12">RK</shortName>
        <ecNumber evidence="2 12">2.7.1.15</ecNumber>
    </recommendedName>
</protein>
<comment type="similarity">
    <text evidence="1">Belongs to the carbohydrate kinase pfkB family.</text>
</comment>
<evidence type="ECO:0000256" key="9">
    <source>
        <dbReference type="ARBA" id="ARBA00022842"/>
    </source>
</evidence>
<dbReference type="InterPro" id="IPR002139">
    <property type="entry name" value="Ribo/fructo_kinase"/>
</dbReference>
<dbReference type="GO" id="GO:0019303">
    <property type="term" value="P:D-ribose catabolic process"/>
    <property type="evidence" value="ECO:0007669"/>
    <property type="project" value="UniProtKB-UniRule"/>
</dbReference>
<dbReference type="InterPro" id="IPR011611">
    <property type="entry name" value="PfkB_dom"/>
</dbReference>
<dbReference type="NCBIfam" id="TIGR02152">
    <property type="entry name" value="D_ribokin_bact"/>
    <property type="match status" value="1"/>
</dbReference>
<evidence type="ECO:0000256" key="6">
    <source>
        <dbReference type="ARBA" id="ARBA00022741"/>
    </source>
</evidence>
<name>A0A8J8SBF8_9FIRM</name>
<evidence type="ECO:0000313" key="15">
    <source>
        <dbReference type="Proteomes" id="UP000677305"/>
    </source>
</evidence>
<comment type="cofactor">
    <cofactor evidence="12">
        <name>Mg(2+)</name>
        <dbReference type="ChEBI" id="CHEBI:18420"/>
    </cofactor>
    <text evidence="12">Requires a divalent cation, most likely magnesium in vivo, as an electrophilic catalyst to aid phosphoryl group transfer. It is the chelate of the metal and the nucleotide that is the actual substrate.</text>
</comment>
<dbReference type="CDD" id="cd01174">
    <property type="entry name" value="ribokinase"/>
    <property type="match status" value="1"/>
</dbReference>
<evidence type="ECO:0000256" key="5">
    <source>
        <dbReference type="ARBA" id="ARBA00022723"/>
    </source>
</evidence>
<dbReference type="SUPFAM" id="SSF53613">
    <property type="entry name" value="Ribokinase-like"/>
    <property type="match status" value="1"/>
</dbReference>
<evidence type="ECO:0000256" key="10">
    <source>
        <dbReference type="ARBA" id="ARBA00022958"/>
    </source>
</evidence>
<feature type="binding site" evidence="12">
    <location>
        <position position="186"/>
    </location>
    <ligand>
        <name>ATP</name>
        <dbReference type="ChEBI" id="CHEBI:30616"/>
    </ligand>
</feature>
<dbReference type="HAMAP" id="MF_01987">
    <property type="entry name" value="Ribokinase"/>
    <property type="match status" value="1"/>
</dbReference>
<dbReference type="UniPathway" id="UPA00916">
    <property type="reaction ID" value="UER00889"/>
</dbReference>
<evidence type="ECO:0000256" key="1">
    <source>
        <dbReference type="ARBA" id="ARBA00005380"/>
    </source>
</evidence>
<comment type="catalytic activity">
    <reaction evidence="12">
        <text>D-ribose + ATP = D-ribose 5-phosphate + ADP + H(+)</text>
        <dbReference type="Rhea" id="RHEA:13697"/>
        <dbReference type="ChEBI" id="CHEBI:15378"/>
        <dbReference type="ChEBI" id="CHEBI:30616"/>
        <dbReference type="ChEBI" id="CHEBI:47013"/>
        <dbReference type="ChEBI" id="CHEBI:78346"/>
        <dbReference type="ChEBI" id="CHEBI:456216"/>
        <dbReference type="EC" id="2.7.1.15"/>
    </reaction>
</comment>
<dbReference type="PROSITE" id="PS00584">
    <property type="entry name" value="PFKB_KINASES_2"/>
    <property type="match status" value="1"/>
</dbReference>
<keyword evidence="10 12" id="KW-0630">Potassium</keyword>
<dbReference type="AlphaFoldDB" id="A0A8J8SBF8"/>
<dbReference type="KEGG" id="vgu:HYG85_07340"/>
<dbReference type="RefSeq" id="WP_212692944.1">
    <property type="nucleotide sequence ID" value="NZ_CP058561.1"/>
</dbReference>
<comment type="subunit">
    <text evidence="12">Homodimer.</text>
</comment>
<feature type="binding site" evidence="12">
    <location>
        <position position="278"/>
    </location>
    <ligand>
        <name>ATP</name>
        <dbReference type="ChEBI" id="CHEBI:30616"/>
    </ligand>
</feature>
<evidence type="ECO:0000256" key="7">
    <source>
        <dbReference type="ARBA" id="ARBA00022777"/>
    </source>
</evidence>
<dbReference type="Proteomes" id="UP000677305">
    <property type="component" value="Chromosome"/>
</dbReference>
<evidence type="ECO:0000259" key="13">
    <source>
        <dbReference type="Pfam" id="PF00294"/>
    </source>
</evidence>
<keyword evidence="9 12" id="KW-0460">Magnesium</keyword>
<dbReference type="GO" id="GO:0004747">
    <property type="term" value="F:ribokinase activity"/>
    <property type="evidence" value="ECO:0007669"/>
    <property type="project" value="UniProtKB-UniRule"/>
</dbReference>
<evidence type="ECO:0000256" key="12">
    <source>
        <dbReference type="HAMAP-Rule" id="MF_01987"/>
    </source>
</evidence>
<dbReference type="Gene3D" id="3.40.1190.20">
    <property type="match status" value="1"/>
</dbReference>
<gene>
    <name evidence="12 14" type="primary">rbsK</name>
    <name evidence="14" type="ORF">HYG85_07340</name>
</gene>
<feature type="domain" description="Carbohydrate kinase PfkB" evidence="13">
    <location>
        <begin position="3"/>
        <end position="296"/>
    </location>
</feature>
<keyword evidence="15" id="KW-1185">Reference proteome</keyword>
<evidence type="ECO:0000256" key="2">
    <source>
        <dbReference type="ARBA" id="ARBA00012035"/>
    </source>
</evidence>
<keyword evidence="7 12" id="KW-0418">Kinase</keyword>
<evidence type="ECO:0000256" key="8">
    <source>
        <dbReference type="ARBA" id="ARBA00022840"/>
    </source>
</evidence>
<comment type="subcellular location">
    <subcellularLocation>
        <location evidence="12">Cytoplasm</location>
    </subcellularLocation>
</comment>
<dbReference type="InterPro" id="IPR029056">
    <property type="entry name" value="Ribokinase-like"/>
</dbReference>
<comment type="similarity">
    <text evidence="12">Belongs to the carbohydrate kinase PfkB family. Ribokinase subfamily.</text>
</comment>
<keyword evidence="8 12" id="KW-0067">ATP-binding</keyword>
<feature type="binding site" evidence="12">
    <location>
        <position position="142"/>
    </location>
    <ligand>
        <name>substrate</name>
    </ligand>
</feature>
<feature type="binding site" evidence="12">
    <location>
        <position position="254"/>
    </location>
    <ligand>
        <name>substrate</name>
    </ligand>
</feature>
<accession>A0A8J8SBF8</accession>
<keyword evidence="6 12" id="KW-0547">Nucleotide-binding</keyword>
<comment type="caution">
    <text evidence="12">Lacks conserved residue(s) required for the propagation of feature annotation.</text>
</comment>
<proteinExistence type="inferred from homology"/>
<dbReference type="InterPro" id="IPR002173">
    <property type="entry name" value="Carboh/pur_kinase_PfkB_CS"/>
</dbReference>
<dbReference type="EC" id="2.7.1.15" evidence="2 12"/>
<dbReference type="InterPro" id="IPR011877">
    <property type="entry name" value="Ribokinase"/>
</dbReference>
<dbReference type="PANTHER" id="PTHR10584">
    <property type="entry name" value="SUGAR KINASE"/>
    <property type="match status" value="1"/>
</dbReference>
<evidence type="ECO:0000256" key="4">
    <source>
        <dbReference type="ARBA" id="ARBA00022679"/>
    </source>
</evidence>
<keyword evidence="5 12" id="KW-0479">Metal-binding</keyword>
<evidence type="ECO:0000256" key="11">
    <source>
        <dbReference type="ARBA" id="ARBA00023277"/>
    </source>
</evidence>
<comment type="activity regulation">
    <text evidence="12">Activated by a monovalent cation that binds near, but not in, the active site. The most likely occupant of the site in vivo is potassium. Ion binding induces a conformational change that may alter substrate affinity.</text>
</comment>
<keyword evidence="4 12" id="KW-0808">Transferase</keyword>
<dbReference type="GO" id="GO:0046872">
    <property type="term" value="F:metal ion binding"/>
    <property type="evidence" value="ECO:0007669"/>
    <property type="project" value="UniProtKB-KW"/>
</dbReference>
<feature type="binding site" evidence="12">
    <location>
        <position position="289"/>
    </location>
    <ligand>
        <name>K(+)</name>
        <dbReference type="ChEBI" id="CHEBI:29103"/>
    </ligand>
</feature>
<dbReference type="PRINTS" id="PR00990">
    <property type="entry name" value="RIBOKINASE"/>
</dbReference>
<feature type="binding site" evidence="12">
    <location>
        <begin position="222"/>
        <end position="227"/>
    </location>
    <ligand>
        <name>ATP</name>
        <dbReference type="ChEBI" id="CHEBI:30616"/>
    </ligand>
</feature>
<reference evidence="14 15" key="1">
    <citation type="submission" date="2020-07" db="EMBL/GenBank/DDBJ databases">
        <title>Vallitalea guaymasensis genome.</title>
        <authorList>
            <person name="Postec A."/>
        </authorList>
    </citation>
    <scope>NUCLEOTIDE SEQUENCE [LARGE SCALE GENOMIC DNA]</scope>
    <source>
        <strain evidence="14 15">Ra1766G1</strain>
    </source>
</reference>
<keyword evidence="11 12" id="KW-0119">Carbohydrate metabolism</keyword>
<dbReference type="PANTHER" id="PTHR10584:SF166">
    <property type="entry name" value="RIBOKINASE"/>
    <property type="match status" value="1"/>
</dbReference>
<feature type="binding site" evidence="12">
    <location>
        <position position="284"/>
    </location>
    <ligand>
        <name>K(+)</name>
        <dbReference type="ChEBI" id="CHEBI:29103"/>
    </ligand>
</feature>
<keyword evidence="12" id="KW-0963">Cytoplasm</keyword>
<dbReference type="GO" id="GO:0005829">
    <property type="term" value="C:cytosol"/>
    <property type="evidence" value="ECO:0007669"/>
    <property type="project" value="TreeGrafter"/>
</dbReference>
<evidence type="ECO:0000256" key="3">
    <source>
        <dbReference type="ARBA" id="ARBA00016943"/>
    </source>
</evidence>
<feature type="binding site" evidence="12">
    <location>
        <begin position="12"/>
        <end position="14"/>
    </location>
    <ligand>
        <name>substrate</name>
    </ligand>
</feature>
<dbReference type="EMBL" id="CP058561">
    <property type="protein sequence ID" value="QUH28733.1"/>
    <property type="molecule type" value="Genomic_DNA"/>
</dbReference>
<comment type="function">
    <text evidence="12">Catalyzes the phosphorylation of ribose at O-5 in a reaction requiring ATP and magnesium. The resulting D-ribose-5-phosphate can then be used either for sythesis of nucleotides, histidine, and tryptophan, or as a component of the pentose phosphate pathway.</text>
</comment>
<feature type="active site" description="Proton acceptor" evidence="12">
    <location>
        <position position="254"/>
    </location>
</feature>